<dbReference type="Gramene" id="OIT28099">
    <property type="protein sequence ID" value="OIT28099"/>
    <property type="gene ID" value="A4A49_55774"/>
</dbReference>
<evidence type="ECO:0000256" key="1">
    <source>
        <dbReference type="ARBA" id="ARBA00008078"/>
    </source>
</evidence>
<evidence type="ECO:0000313" key="5">
    <source>
        <dbReference type="EMBL" id="OIT28099.1"/>
    </source>
</evidence>
<comment type="similarity">
    <text evidence="1">Belongs to the tRNA-intron endonuclease family.</text>
</comment>
<evidence type="ECO:0000256" key="3">
    <source>
        <dbReference type="ARBA" id="ARBA00034031"/>
    </source>
</evidence>
<evidence type="ECO:0000313" key="6">
    <source>
        <dbReference type="Proteomes" id="UP000187609"/>
    </source>
</evidence>
<dbReference type="EMBL" id="MJEQ01002172">
    <property type="protein sequence ID" value="OIT28099.1"/>
    <property type="molecule type" value="Genomic_DNA"/>
</dbReference>
<evidence type="ECO:0000259" key="4">
    <source>
        <dbReference type="Pfam" id="PF01974"/>
    </source>
</evidence>
<feature type="non-terminal residue" evidence="5">
    <location>
        <position position="78"/>
    </location>
</feature>
<dbReference type="GO" id="GO:0000379">
    <property type="term" value="P:tRNA-type intron splice site recognition and cleavage"/>
    <property type="evidence" value="ECO:0007669"/>
    <property type="project" value="TreeGrafter"/>
</dbReference>
<dbReference type="OMA" id="DKNCHGA"/>
<dbReference type="SMR" id="A0A1J6KZK4"/>
<dbReference type="STRING" id="49451.A0A1J6KZK4"/>
<dbReference type="Pfam" id="PF01974">
    <property type="entry name" value="tRNA_int_endo"/>
    <property type="match status" value="1"/>
</dbReference>
<dbReference type="SUPFAM" id="SSF53032">
    <property type="entry name" value="tRNA-intron endonuclease catalytic domain-like"/>
    <property type="match status" value="1"/>
</dbReference>
<dbReference type="GO" id="GO:0003676">
    <property type="term" value="F:nucleic acid binding"/>
    <property type="evidence" value="ECO:0007669"/>
    <property type="project" value="InterPro"/>
</dbReference>
<keyword evidence="5" id="KW-0540">Nuclease</keyword>
<dbReference type="Gene3D" id="3.40.1350.10">
    <property type="match status" value="1"/>
</dbReference>
<evidence type="ECO:0000256" key="2">
    <source>
        <dbReference type="ARBA" id="ARBA00012573"/>
    </source>
</evidence>
<dbReference type="Proteomes" id="UP000187609">
    <property type="component" value="Unassembled WGS sequence"/>
</dbReference>
<reference evidence="5" key="1">
    <citation type="submission" date="2016-11" db="EMBL/GenBank/DDBJ databases">
        <title>The genome of Nicotiana attenuata.</title>
        <authorList>
            <person name="Xu S."/>
            <person name="Brockmoeller T."/>
            <person name="Gaquerel E."/>
            <person name="Navarro A."/>
            <person name="Kuhl H."/>
            <person name="Gase K."/>
            <person name="Ling Z."/>
            <person name="Zhou W."/>
            <person name="Kreitzer C."/>
            <person name="Stanke M."/>
            <person name="Tang H."/>
            <person name="Lyons E."/>
            <person name="Pandey P."/>
            <person name="Pandey S.P."/>
            <person name="Timmermann B."/>
            <person name="Baldwin I.T."/>
        </authorList>
    </citation>
    <scope>NUCLEOTIDE SEQUENCE [LARGE SCALE GENOMIC DNA]</scope>
    <source>
        <strain evidence="5">UT</strain>
    </source>
</reference>
<dbReference type="AlphaFoldDB" id="A0A1J6KZK4"/>
<feature type="domain" description="tRNA intron endonuclease catalytic" evidence="4">
    <location>
        <begin position="14"/>
        <end position="60"/>
    </location>
</feature>
<feature type="non-terminal residue" evidence="5">
    <location>
        <position position="1"/>
    </location>
</feature>
<name>A0A1J6KZK4_NICAT</name>
<keyword evidence="5" id="KW-0378">Hydrolase</keyword>
<dbReference type="GO" id="GO:0000214">
    <property type="term" value="C:tRNA-intron endonuclease complex"/>
    <property type="evidence" value="ECO:0007669"/>
    <property type="project" value="TreeGrafter"/>
</dbReference>
<keyword evidence="5" id="KW-0255">Endonuclease</keyword>
<accession>A0A1J6KZK4</accession>
<sequence>LWNYMTSKRKNFPVLYKAYSHLSKNWVVRLGSQYGVDFVVYRHHPALIYSEYVVLVLSAQNGNANGRLRVWSDFQCTL</sequence>
<dbReference type="InterPro" id="IPR006677">
    <property type="entry name" value="tRNA_intron_Endonuc_cat-like"/>
</dbReference>
<dbReference type="PANTHER" id="PTHR21227">
    <property type="entry name" value="TRNA-SPLICING ENDONUCLEASE SUBUNIT SEN2"/>
    <property type="match status" value="1"/>
</dbReference>
<dbReference type="InterPro" id="IPR036167">
    <property type="entry name" value="tRNA_intron_Endo_cat-like_sf"/>
</dbReference>
<dbReference type="GO" id="GO:0000213">
    <property type="term" value="F:tRNA-intron lyase activity"/>
    <property type="evidence" value="ECO:0007669"/>
    <property type="project" value="UniProtKB-EC"/>
</dbReference>
<keyword evidence="6" id="KW-1185">Reference proteome</keyword>
<proteinExistence type="inferred from homology"/>
<gene>
    <name evidence="5" type="primary">SEN2</name>
    <name evidence="5" type="ORF">A4A49_55774</name>
</gene>
<dbReference type="CDD" id="cd22363">
    <property type="entry name" value="tRNA-intron_lyase_C"/>
    <property type="match status" value="1"/>
</dbReference>
<protein>
    <recommendedName>
        <fullName evidence="2">tRNA-intron lyase</fullName>
        <ecNumber evidence="2">4.6.1.16</ecNumber>
    </recommendedName>
</protein>
<dbReference type="InterPro" id="IPR006676">
    <property type="entry name" value="tRNA_splic"/>
</dbReference>
<dbReference type="EC" id="4.6.1.16" evidence="2"/>
<dbReference type="InterPro" id="IPR011856">
    <property type="entry name" value="tRNA_endonuc-like_dom_sf"/>
</dbReference>
<comment type="caution">
    <text evidence="5">The sequence shown here is derived from an EMBL/GenBank/DDBJ whole genome shotgun (WGS) entry which is preliminary data.</text>
</comment>
<organism evidence="5 6">
    <name type="scientific">Nicotiana attenuata</name>
    <name type="common">Coyote tobacco</name>
    <dbReference type="NCBI Taxonomy" id="49451"/>
    <lineage>
        <taxon>Eukaryota</taxon>
        <taxon>Viridiplantae</taxon>
        <taxon>Streptophyta</taxon>
        <taxon>Embryophyta</taxon>
        <taxon>Tracheophyta</taxon>
        <taxon>Spermatophyta</taxon>
        <taxon>Magnoliopsida</taxon>
        <taxon>eudicotyledons</taxon>
        <taxon>Gunneridae</taxon>
        <taxon>Pentapetalae</taxon>
        <taxon>asterids</taxon>
        <taxon>lamiids</taxon>
        <taxon>Solanales</taxon>
        <taxon>Solanaceae</taxon>
        <taxon>Nicotianoideae</taxon>
        <taxon>Nicotianeae</taxon>
        <taxon>Nicotiana</taxon>
    </lineage>
</organism>
<comment type="catalytic activity">
    <reaction evidence="3">
        <text>pretRNA = a 3'-half-tRNA molecule with a 5'-OH end + a 5'-half-tRNA molecule with a 2',3'-cyclic phosphate end + an intron with a 2',3'-cyclic phosphate and a 5'-hydroxyl terminus.</text>
        <dbReference type="EC" id="4.6.1.16"/>
    </reaction>
</comment>
<dbReference type="GO" id="GO:0005737">
    <property type="term" value="C:cytoplasm"/>
    <property type="evidence" value="ECO:0007669"/>
    <property type="project" value="TreeGrafter"/>
</dbReference>
<dbReference type="PANTHER" id="PTHR21227:SF0">
    <property type="entry name" value="TRNA-SPLICING ENDONUCLEASE SUBUNIT SEN2"/>
    <property type="match status" value="1"/>
</dbReference>